<comment type="caution">
    <text evidence="1">The sequence shown here is derived from an EMBL/GenBank/DDBJ whole genome shotgun (WGS) entry which is preliminary data.</text>
</comment>
<keyword evidence="2" id="KW-1185">Reference proteome</keyword>
<dbReference type="EMBL" id="PXOQ01000014">
    <property type="protein sequence ID" value="PSG87314.1"/>
    <property type="molecule type" value="Genomic_DNA"/>
</dbReference>
<name>A0A2T1N6Z5_9FLAO</name>
<evidence type="ECO:0000313" key="1">
    <source>
        <dbReference type="EMBL" id="PSG87314.1"/>
    </source>
</evidence>
<sequence length="149" mass="17599">MSYDLMVFNPQKAPKSEPEFLEWYDQQTEWEENHSYDDPKITSIELRNWFMEMIAEFPAMNGPHSPADLDDRIDDEEITDYSVGKDVIYSAFRWSMAERAYPKMLELAKKHKVGFYDASGDGNILFPNENGILESINKKAESKPWWKFW</sequence>
<dbReference type="AlphaFoldDB" id="A0A2T1N6Z5"/>
<organism evidence="1 2">
    <name type="scientific">Aurantibacter aestuarii</name>
    <dbReference type="NCBI Taxonomy" id="1266046"/>
    <lineage>
        <taxon>Bacteria</taxon>
        <taxon>Pseudomonadati</taxon>
        <taxon>Bacteroidota</taxon>
        <taxon>Flavobacteriia</taxon>
        <taxon>Flavobacteriales</taxon>
        <taxon>Flavobacteriaceae</taxon>
        <taxon>Aurantibacter</taxon>
    </lineage>
</organism>
<dbReference type="RefSeq" id="WP_106463998.1">
    <property type="nucleotide sequence ID" value="NZ_PXOQ01000014.1"/>
</dbReference>
<protein>
    <submittedName>
        <fullName evidence="1">Uncharacterized protein</fullName>
    </submittedName>
</protein>
<dbReference type="Proteomes" id="UP000238426">
    <property type="component" value="Unassembled WGS sequence"/>
</dbReference>
<accession>A0A2T1N6Z5</accession>
<evidence type="ECO:0000313" key="2">
    <source>
        <dbReference type="Proteomes" id="UP000238426"/>
    </source>
</evidence>
<proteinExistence type="predicted"/>
<gene>
    <name evidence="1" type="ORF">C7H52_11210</name>
</gene>
<reference evidence="1 2" key="1">
    <citation type="submission" date="2018-03" db="EMBL/GenBank/DDBJ databases">
        <title>Mesoflavibacter sp. HG37 and Mesoflavibacter sp. HG96 sp.nov., two marine bacteria isolated from seawater of Western Pacific Ocean.</title>
        <authorList>
            <person name="Cheng H."/>
            <person name="Wu Y.-H."/>
            <person name="Guo L.-L."/>
            <person name="Xu X.-W."/>
        </authorList>
    </citation>
    <scope>NUCLEOTIDE SEQUENCE [LARGE SCALE GENOMIC DNA]</scope>
    <source>
        <strain evidence="1 2">KCTC 32269</strain>
    </source>
</reference>
<dbReference type="OrthoDB" id="882812at2"/>